<protein>
    <submittedName>
        <fullName evidence="2">Uncharacterized protein</fullName>
    </submittedName>
</protein>
<feature type="transmembrane region" description="Helical" evidence="1">
    <location>
        <begin position="51"/>
        <end position="70"/>
    </location>
</feature>
<keyword evidence="1" id="KW-0812">Transmembrane</keyword>
<keyword evidence="1" id="KW-0472">Membrane</keyword>
<dbReference type="EMBL" id="ML213590">
    <property type="protein sequence ID" value="TFK44841.1"/>
    <property type="molecule type" value="Genomic_DNA"/>
</dbReference>
<accession>A0A5C3MTX5</accession>
<gene>
    <name evidence="2" type="ORF">BDQ12DRAFT_673666</name>
</gene>
<organism evidence="2 3">
    <name type="scientific">Crucibulum laeve</name>
    <dbReference type="NCBI Taxonomy" id="68775"/>
    <lineage>
        <taxon>Eukaryota</taxon>
        <taxon>Fungi</taxon>
        <taxon>Dikarya</taxon>
        <taxon>Basidiomycota</taxon>
        <taxon>Agaricomycotina</taxon>
        <taxon>Agaricomycetes</taxon>
        <taxon>Agaricomycetidae</taxon>
        <taxon>Agaricales</taxon>
        <taxon>Agaricineae</taxon>
        <taxon>Nidulariaceae</taxon>
        <taxon>Crucibulum</taxon>
    </lineage>
</organism>
<keyword evidence="1" id="KW-1133">Transmembrane helix</keyword>
<sequence>MEHDPIHHHAVSQPFGSLKIFSNLYRAFLPISGATRCPSRLPMLSPAHLPLHAPLPYCLAIFALSPHFFVRKSIHVETRAKIHLSVSPLLTPLAPPF</sequence>
<dbReference type="Proteomes" id="UP000308652">
    <property type="component" value="Unassembled WGS sequence"/>
</dbReference>
<reference evidence="2 3" key="1">
    <citation type="journal article" date="2019" name="Nat. Ecol. Evol.">
        <title>Megaphylogeny resolves global patterns of mushroom evolution.</title>
        <authorList>
            <person name="Varga T."/>
            <person name="Krizsan K."/>
            <person name="Foldi C."/>
            <person name="Dima B."/>
            <person name="Sanchez-Garcia M."/>
            <person name="Sanchez-Ramirez S."/>
            <person name="Szollosi G.J."/>
            <person name="Szarkandi J.G."/>
            <person name="Papp V."/>
            <person name="Albert L."/>
            <person name="Andreopoulos W."/>
            <person name="Angelini C."/>
            <person name="Antonin V."/>
            <person name="Barry K.W."/>
            <person name="Bougher N.L."/>
            <person name="Buchanan P."/>
            <person name="Buyck B."/>
            <person name="Bense V."/>
            <person name="Catcheside P."/>
            <person name="Chovatia M."/>
            <person name="Cooper J."/>
            <person name="Damon W."/>
            <person name="Desjardin D."/>
            <person name="Finy P."/>
            <person name="Geml J."/>
            <person name="Haridas S."/>
            <person name="Hughes K."/>
            <person name="Justo A."/>
            <person name="Karasinski D."/>
            <person name="Kautmanova I."/>
            <person name="Kiss B."/>
            <person name="Kocsube S."/>
            <person name="Kotiranta H."/>
            <person name="LaButti K.M."/>
            <person name="Lechner B.E."/>
            <person name="Liimatainen K."/>
            <person name="Lipzen A."/>
            <person name="Lukacs Z."/>
            <person name="Mihaltcheva S."/>
            <person name="Morgado L.N."/>
            <person name="Niskanen T."/>
            <person name="Noordeloos M.E."/>
            <person name="Ohm R.A."/>
            <person name="Ortiz-Santana B."/>
            <person name="Ovrebo C."/>
            <person name="Racz N."/>
            <person name="Riley R."/>
            <person name="Savchenko A."/>
            <person name="Shiryaev A."/>
            <person name="Soop K."/>
            <person name="Spirin V."/>
            <person name="Szebenyi C."/>
            <person name="Tomsovsky M."/>
            <person name="Tulloss R.E."/>
            <person name="Uehling J."/>
            <person name="Grigoriev I.V."/>
            <person name="Vagvolgyi C."/>
            <person name="Papp T."/>
            <person name="Martin F.M."/>
            <person name="Miettinen O."/>
            <person name="Hibbett D.S."/>
            <person name="Nagy L.G."/>
        </authorList>
    </citation>
    <scope>NUCLEOTIDE SEQUENCE [LARGE SCALE GENOMIC DNA]</scope>
    <source>
        <strain evidence="2 3">CBS 166.37</strain>
    </source>
</reference>
<keyword evidence="3" id="KW-1185">Reference proteome</keyword>
<evidence type="ECO:0000256" key="1">
    <source>
        <dbReference type="SAM" id="Phobius"/>
    </source>
</evidence>
<name>A0A5C3MTX5_9AGAR</name>
<evidence type="ECO:0000313" key="3">
    <source>
        <dbReference type="Proteomes" id="UP000308652"/>
    </source>
</evidence>
<dbReference type="AlphaFoldDB" id="A0A5C3MTX5"/>
<proteinExistence type="predicted"/>
<evidence type="ECO:0000313" key="2">
    <source>
        <dbReference type="EMBL" id="TFK44841.1"/>
    </source>
</evidence>